<organism evidence="13 14">
    <name type="scientific">Sulfobacillus thermotolerans</name>
    <dbReference type="NCBI Taxonomy" id="338644"/>
    <lineage>
        <taxon>Bacteria</taxon>
        <taxon>Bacillati</taxon>
        <taxon>Bacillota</taxon>
        <taxon>Clostridia</taxon>
        <taxon>Eubacteriales</taxon>
        <taxon>Clostridiales Family XVII. Incertae Sedis</taxon>
        <taxon>Sulfobacillus</taxon>
    </lineage>
</organism>
<keyword evidence="4" id="KW-1003">Cell membrane</keyword>
<keyword evidence="8" id="KW-0249">Electron transport</keyword>
<evidence type="ECO:0000256" key="10">
    <source>
        <dbReference type="ARBA" id="ARBA00023004"/>
    </source>
</evidence>
<dbReference type="Proteomes" id="UP000325292">
    <property type="component" value="Chromosome"/>
</dbReference>
<keyword evidence="3" id="KW-0813">Transport</keyword>
<dbReference type="NCBIfam" id="TIGR00203">
    <property type="entry name" value="cydB"/>
    <property type="match status" value="1"/>
</dbReference>
<feature type="transmembrane region" description="Helical" evidence="12">
    <location>
        <begin position="255"/>
        <end position="278"/>
    </location>
</feature>
<protein>
    <submittedName>
        <fullName evidence="13">Cytochrome d ubiquinol oxidase subunit II</fullName>
    </submittedName>
</protein>
<comment type="subcellular location">
    <subcellularLocation>
        <location evidence="1">Cell membrane</location>
        <topology evidence="1">Multi-pass membrane protein</topology>
    </subcellularLocation>
</comment>
<keyword evidence="11 12" id="KW-0472">Membrane</keyword>
<keyword evidence="10" id="KW-0408">Iron</keyword>
<reference evidence="13 14" key="1">
    <citation type="journal article" date="2019" name="Sci. Rep.">
        <title>Sulfobacillus thermotolerans: new insights into resistance and metabolic capacities of acidophilic chemolithotrophs.</title>
        <authorList>
            <person name="Panyushkina A.E."/>
            <person name="Babenko V.V."/>
            <person name="Nikitina A.S."/>
            <person name="Selezneva O.V."/>
            <person name="Tsaplina I.A."/>
            <person name="Letarova M.A."/>
            <person name="Kostryukova E.S."/>
            <person name="Letarov A.V."/>
        </authorList>
    </citation>
    <scope>NUCLEOTIDE SEQUENCE [LARGE SCALE GENOMIC DNA]</scope>
    <source>
        <strain evidence="13 14">Kr1</strain>
    </source>
</reference>
<evidence type="ECO:0000313" key="14">
    <source>
        <dbReference type="Proteomes" id="UP000325292"/>
    </source>
</evidence>
<evidence type="ECO:0000256" key="7">
    <source>
        <dbReference type="ARBA" id="ARBA00022723"/>
    </source>
</evidence>
<accession>A0ABN5GXK1</accession>
<proteinExistence type="inferred from homology"/>
<keyword evidence="14" id="KW-1185">Reference proteome</keyword>
<dbReference type="EMBL" id="CP019454">
    <property type="protein sequence ID" value="AUW93240.1"/>
    <property type="molecule type" value="Genomic_DNA"/>
</dbReference>
<feature type="transmembrane region" description="Helical" evidence="12">
    <location>
        <begin position="6"/>
        <end position="24"/>
    </location>
</feature>
<evidence type="ECO:0000256" key="11">
    <source>
        <dbReference type="ARBA" id="ARBA00023136"/>
    </source>
</evidence>
<evidence type="ECO:0000256" key="3">
    <source>
        <dbReference type="ARBA" id="ARBA00022448"/>
    </source>
</evidence>
<gene>
    <name evidence="13" type="ORF">BXT84_04115</name>
</gene>
<evidence type="ECO:0000256" key="1">
    <source>
        <dbReference type="ARBA" id="ARBA00004651"/>
    </source>
</evidence>
<feature type="transmembrane region" description="Helical" evidence="12">
    <location>
        <begin position="74"/>
        <end position="96"/>
    </location>
</feature>
<dbReference type="InterPro" id="IPR003317">
    <property type="entry name" value="Cyt-d_oxidase_su2"/>
</dbReference>
<evidence type="ECO:0000256" key="8">
    <source>
        <dbReference type="ARBA" id="ARBA00022982"/>
    </source>
</evidence>
<dbReference type="Pfam" id="PF02322">
    <property type="entry name" value="Cyt_bd_oxida_II"/>
    <property type="match status" value="1"/>
</dbReference>
<sequence length="336" mass="37483">MWLQDLWFVLVAVLFVGYFILDGFDYGVGILHPFINRTDLQKRASLSAIAPVWAANEVWLVAAGGALFAAFPQWYATMFSGFYLALTLVLLGLIVRGVGIEYRSQDRSPRWRSLWDWLIFSGSLVITLIWGMAFANLIRGVPINAHKVYVGNFGTLFNGFALWGGLTFILLFVLHSAGYLAIKGDAGARKTGKALEGKMVWPTVLVMGVWFVWMDRLPASNGHVGVWTIGLQVVSLMALLLAWVATYVTRSKLAFFLNSASVAAMTVSLFTVLFPRVMVSSLNPLWNLTVSNASATTYTLQIMSVTAVILLPIILGYQTWIYWTFRKPVNDKELEY</sequence>
<evidence type="ECO:0000256" key="9">
    <source>
        <dbReference type="ARBA" id="ARBA00022989"/>
    </source>
</evidence>
<feature type="transmembrane region" description="Helical" evidence="12">
    <location>
        <begin position="160"/>
        <end position="182"/>
    </location>
</feature>
<evidence type="ECO:0000256" key="5">
    <source>
        <dbReference type="ARBA" id="ARBA00022617"/>
    </source>
</evidence>
<evidence type="ECO:0000256" key="4">
    <source>
        <dbReference type="ARBA" id="ARBA00022475"/>
    </source>
</evidence>
<evidence type="ECO:0000256" key="2">
    <source>
        <dbReference type="ARBA" id="ARBA00007543"/>
    </source>
</evidence>
<comment type="similarity">
    <text evidence="2">Belongs to the cytochrome ubiquinol oxidase subunit 2 family.</text>
</comment>
<keyword evidence="6 12" id="KW-0812">Transmembrane</keyword>
<evidence type="ECO:0000256" key="12">
    <source>
        <dbReference type="SAM" id="Phobius"/>
    </source>
</evidence>
<feature type="transmembrane region" description="Helical" evidence="12">
    <location>
        <begin position="298"/>
        <end position="317"/>
    </location>
</feature>
<dbReference type="PANTHER" id="PTHR43141">
    <property type="entry name" value="CYTOCHROME BD2 SUBUNIT II"/>
    <property type="match status" value="1"/>
</dbReference>
<feature type="transmembrane region" description="Helical" evidence="12">
    <location>
        <begin position="117"/>
        <end position="140"/>
    </location>
</feature>
<evidence type="ECO:0000313" key="13">
    <source>
        <dbReference type="EMBL" id="AUW93240.1"/>
    </source>
</evidence>
<dbReference type="PANTHER" id="PTHR43141:SF5">
    <property type="entry name" value="CYTOCHROME BD-I UBIQUINOL OXIDASE SUBUNIT 2"/>
    <property type="match status" value="1"/>
</dbReference>
<keyword evidence="7" id="KW-0479">Metal-binding</keyword>
<keyword evidence="9 12" id="KW-1133">Transmembrane helix</keyword>
<feature type="transmembrane region" description="Helical" evidence="12">
    <location>
        <begin position="225"/>
        <end position="248"/>
    </location>
</feature>
<evidence type="ECO:0000256" key="6">
    <source>
        <dbReference type="ARBA" id="ARBA00022692"/>
    </source>
</evidence>
<keyword evidence="5" id="KW-0349">Heme</keyword>
<name>A0ABN5GXK1_9FIRM</name>
<feature type="transmembrane region" description="Helical" evidence="12">
    <location>
        <begin position="45"/>
        <end position="68"/>
    </location>
</feature>
<feature type="transmembrane region" description="Helical" evidence="12">
    <location>
        <begin position="194"/>
        <end position="213"/>
    </location>
</feature>
<dbReference type="PIRSF" id="PIRSF000267">
    <property type="entry name" value="Cyt_oxidse_sub2"/>
    <property type="match status" value="1"/>
</dbReference>